<name>A0AAW0CPI4_9AGAR</name>
<organism evidence="1 2">
    <name type="scientific">Favolaschia claudopus</name>
    <dbReference type="NCBI Taxonomy" id="2862362"/>
    <lineage>
        <taxon>Eukaryota</taxon>
        <taxon>Fungi</taxon>
        <taxon>Dikarya</taxon>
        <taxon>Basidiomycota</taxon>
        <taxon>Agaricomycotina</taxon>
        <taxon>Agaricomycetes</taxon>
        <taxon>Agaricomycetidae</taxon>
        <taxon>Agaricales</taxon>
        <taxon>Marasmiineae</taxon>
        <taxon>Mycenaceae</taxon>
        <taxon>Favolaschia</taxon>
    </lineage>
</organism>
<sequence length="175" mass="19648">MPRLPKHTTRLSPLLLTRLPVSPLRSDKFFGVHDSTTTLLRSPSHTVFTASYDKDSDVKCGMTSKASTLPTSVYQRLRMIIVGSVTSRIIPSGGVIPAPGGGVNLGEWEHARQYRFCEETFTRENITNTILPYPEPIYHFYVNLAVSYHPTAVRGSDTADDWPLRSSRTRNWRVG</sequence>
<gene>
    <name evidence="1" type="ORF">R3P38DRAFT_2770171</name>
</gene>
<evidence type="ECO:0000313" key="1">
    <source>
        <dbReference type="EMBL" id="KAK7040052.1"/>
    </source>
</evidence>
<keyword evidence="2" id="KW-1185">Reference proteome</keyword>
<accession>A0AAW0CPI4</accession>
<comment type="caution">
    <text evidence="1">The sequence shown here is derived from an EMBL/GenBank/DDBJ whole genome shotgun (WGS) entry which is preliminary data.</text>
</comment>
<reference evidence="1 2" key="1">
    <citation type="journal article" date="2024" name="J Genomics">
        <title>Draft genome sequencing and assembly of Favolaschia claudopus CIRM-BRFM 2984 isolated from oak limbs.</title>
        <authorList>
            <person name="Navarro D."/>
            <person name="Drula E."/>
            <person name="Chaduli D."/>
            <person name="Cazenave R."/>
            <person name="Ahrendt S."/>
            <person name="Wang J."/>
            <person name="Lipzen A."/>
            <person name="Daum C."/>
            <person name="Barry K."/>
            <person name="Grigoriev I.V."/>
            <person name="Favel A."/>
            <person name="Rosso M.N."/>
            <person name="Martin F."/>
        </authorList>
    </citation>
    <scope>NUCLEOTIDE SEQUENCE [LARGE SCALE GENOMIC DNA]</scope>
    <source>
        <strain evidence="1 2">CIRM-BRFM 2984</strain>
    </source>
</reference>
<dbReference type="EMBL" id="JAWWNJ010000016">
    <property type="protein sequence ID" value="KAK7040052.1"/>
    <property type="molecule type" value="Genomic_DNA"/>
</dbReference>
<proteinExistence type="predicted"/>
<protein>
    <submittedName>
        <fullName evidence="1">Uncharacterized protein</fullName>
    </submittedName>
</protein>
<evidence type="ECO:0000313" key="2">
    <source>
        <dbReference type="Proteomes" id="UP001362999"/>
    </source>
</evidence>
<dbReference type="Proteomes" id="UP001362999">
    <property type="component" value="Unassembled WGS sequence"/>
</dbReference>
<dbReference type="AlphaFoldDB" id="A0AAW0CPI4"/>